<protein>
    <submittedName>
        <fullName evidence="1">Uncharacterized protein</fullName>
    </submittedName>
</protein>
<evidence type="ECO:0000313" key="1">
    <source>
        <dbReference type="EMBL" id="JAH52180.1"/>
    </source>
</evidence>
<reference evidence="1" key="1">
    <citation type="submission" date="2014-11" db="EMBL/GenBank/DDBJ databases">
        <authorList>
            <person name="Amaro Gonzalez C."/>
        </authorList>
    </citation>
    <scope>NUCLEOTIDE SEQUENCE</scope>
</reference>
<dbReference type="AlphaFoldDB" id="A0A0E9TGY2"/>
<name>A0A0E9TGY2_ANGAN</name>
<reference evidence="1" key="2">
    <citation type="journal article" date="2015" name="Fish Shellfish Immunol.">
        <title>Early steps in the European eel (Anguilla anguilla)-Vibrio vulnificus interaction in the gills: Role of the RtxA13 toxin.</title>
        <authorList>
            <person name="Callol A."/>
            <person name="Pajuelo D."/>
            <person name="Ebbesson L."/>
            <person name="Teles M."/>
            <person name="MacKenzie S."/>
            <person name="Amaro C."/>
        </authorList>
    </citation>
    <scope>NUCLEOTIDE SEQUENCE</scope>
</reference>
<proteinExistence type="predicted"/>
<dbReference type="EMBL" id="GBXM01056397">
    <property type="protein sequence ID" value="JAH52180.1"/>
    <property type="molecule type" value="Transcribed_RNA"/>
</dbReference>
<sequence>MPICSESGPRFNVSSERSCSNIRSASSSTNARSHCLRQGYLSVSTLESLRGEKRSPCSCTKTISELICTGMFHLSGSTL</sequence>
<organism evidence="1">
    <name type="scientific">Anguilla anguilla</name>
    <name type="common">European freshwater eel</name>
    <name type="synonym">Muraena anguilla</name>
    <dbReference type="NCBI Taxonomy" id="7936"/>
    <lineage>
        <taxon>Eukaryota</taxon>
        <taxon>Metazoa</taxon>
        <taxon>Chordata</taxon>
        <taxon>Craniata</taxon>
        <taxon>Vertebrata</taxon>
        <taxon>Euteleostomi</taxon>
        <taxon>Actinopterygii</taxon>
        <taxon>Neopterygii</taxon>
        <taxon>Teleostei</taxon>
        <taxon>Anguilliformes</taxon>
        <taxon>Anguillidae</taxon>
        <taxon>Anguilla</taxon>
    </lineage>
</organism>
<accession>A0A0E9TGY2</accession>